<dbReference type="EMBL" id="VOSC01000019">
    <property type="protein sequence ID" value="TXE11836.1"/>
    <property type="molecule type" value="Genomic_DNA"/>
</dbReference>
<sequence>MKHSIKVLLVAVMACLTMSFTTKKENKKVVNTNESTIVWKGYKVAGSHEGTIKIKSGFLNFDDERLTGGEFVIDMTTINTTDLEGDWKAKLDGHLKSEDFFSVETHTTSKLVFTKVIETSKNVYTVSADLTIKEKTNPVKFQIEVNNNVAIASLKIDRTKFDVKYGSSSFFDNLKDKAIDNEFDLIATLKF</sequence>
<dbReference type="Pfam" id="PF04264">
    <property type="entry name" value="YceI"/>
    <property type="match status" value="1"/>
</dbReference>
<keyword evidence="1" id="KW-0732">Signal</keyword>
<dbReference type="PANTHER" id="PTHR34406">
    <property type="entry name" value="PROTEIN YCEI"/>
    <property type="match status" value="1"/>
</dbReference>
<gene>
    <name evidence="3" type="ORF">FUA26_07160</name>
</gene>
<feature type="chain" id="PRO_5022846369" evidence="1">
    <location>
        <begin position="25"/>
        <end position="191"/>
    </location>
</feature>
<dbReference type="Gene3D" id="2.40.128.110">
    <property type="entry name" value="Lipid/polyisoprenoid-binding, YceI-like"/>
    <property type="match status" value="1"/>
</dbReference>
<reference evidence="4" key="1">
    <citation type="submission" date="2019-08" db="EMBL/GenBank/DDBJ databases">
        <title>Seonamhaeicola sediminis sp. nov., isolated from marine sediment.</title>
        <authorList>
            <person name="Cao W.R."/>
        </authorList>
    </citation>
    <scope>NUCLEOTIDE SEQUENCE [LARGE SCALE GENOMIC DNA]</scope>
    <source>
        <strain evidence="4">Gy8</strain>
    </source>
</reference>
<dbReference type="PANTHER" id="PTHR34406:SF1">
    <property type="entry name" value="PROTEIN YCEI"/>
    <property type="match status" value="1"/>
</dbReference>
<organism evidence="3 4">
    <name type="scientific">Seonamhaeicola algicola</name>
    <dbReference type="NCBI Taxonomy" id="1719036"/>
    <lineage>
        <taxon>Bacteria</taxon>
        <taxon>Pseudomonadati</taxon>
        <taxon>Bacteroidota</taxon>
        <taxon>Flavobacteriia</taxon>
        <taxon>Flavobacteriales</taxon>
        <taxon>Flavobacteriaceae</taxon>
    </lineage>
</organism>
<dbReference type="Proteomes" id="UP000321790">
    <property type="component" value="Unassembled WGS sequence"/>
</dbReference>
<feature type="domain" description="Lipid/polyisoprenoid-binding YceI-like" evidence="2">
    <location>
        <begin position="27"/>
        <end position="188"/>
    </location>
</feature>
<evidence type="ECO:0000313" key="3">
    <source>
        <dbReference type="EMBL" id="TXE11836.1"/>
    </source>
</evidence>
<dbReference type="AlphaFoldDB" id="A0A5C7ASY5"/>
<evidence type="ECO:0000259" key="2">
    <source>
        <dbReference type="SMART" id="SM00867"/>
    </source>
</evidence>
<protein>
    <submittedName>
        <fullName evidence="3">YceI family protein</fullName>
    </submittedName>
</protein>
<dbReference type="OrthoDB" id="951410at2"/>
<dbReference type="InterPro" id="IPR007372">
    <property type="entry name" value="Lipid/polyisoprenoid-bd_YceI"/>
</dbReference>
<dbReference type="SMART" id="SM00867">
    <property type="entry name" value="YceI"/>
    <property type="match status" value="1"/>
</dbReference>
<feature type="signal peptide" evidence="1">
    <location>
        <begin position="1"/>
        <end position="24"/>
    </location>
</feature>
<proteinExistence type="predicted"/>
<keyword evidence="4" id="KW-1185">Reference proteome</keyword>
<name>A0A5C7ASY5_9FLAO</name>
<accession>A0A5C7ASY5</accession>
<dbReference type="RefSeq" id="WP_147133620.1">
    <property type="nucleotide sequence ID" value="NZ_VOSC01000019.1"/>
</dbReference>
<evidence type="ECO:0000256" key="1">
    <source>
        <dbReference type="SAM" id="SignalP"/>
    </source>
</evidence>
<dbReference type="InterPro" id="IPR036761">
    <property type="entry name" value="TTHA0802/YceI-like_sf"/>
</dbReference>
<dbReference type="SUPFAM" id="SSF101874">
    <property type="entry name" value="YceI-like"/>
    <property type="match status" value="1"/>
</dbReference>
<comment type="caution">
    <text evidence="3">The sequence shown here is derived from an EMBL/GenBank/DDBJ whole genome shotgun (WGS) entry which is preliminary data.</text>
</comment>
<evidence type="ECO:0000313" key="4">
    <source>
        <dbReference type="Proteomes" id="UP000321790"/>
    </source>
</evidence>